<name>A0AAV1A8P2_VICFA</name>
<evidence type="ECO:0008006" key="3">
    <source>
        <dbReference type="Google" id="ProtNLM"/>
    </source>
</evidence>
<evidence type="ECO:0000313" key="1">
    <source>
        <dbReference type="EMBL" id="CAI8605340.1"/>
    </source>
</evidence>
<dbReference type="EMBL" id="OX451738">
    <property type="protein sequence ID" value="CAI8605340.1"/>
    <property type="molecule type" value="Genomic_DNA"/>
</dbReference>
<dbReference type="Proteomes" id="UP001157006">
    <property type="component" value="Chromosome 3"/>
</dbReference>
<gene>
    <name evidence="1" type="ORF">VFH_III178520</name>
</gene>
<reference evidence="1 2" key="1">
    <citation type="submission" date="2023-01" db="EMBL/GenBank/DDBJ databases">
        <authorList>
            <person name="Kreplak J."/>
        </authorList>
    </citation>
    <scope>NUCLEOTIDE SEQUENCE [LARGE SCALE GENOMIC DNA]</scope>
</reference>
<sequence>MKGLDNASCKLCSNACETTLHAIRECPKVINIWKRIIQSSIYNDFFYLDLQKWIKVNLKFHGYGIKLWSVVWAIVCHQIWMWRNKEEHDDFYLRPSELALYILQRRKDYEHTKNLTMQVTRNGVRSKNIEWRPPTDNMVKLNSNRPGKEDNIVAYGELLDMREVIGSVVSPSTWGTTAQWWKNFKVFMKGSNLVKG</sequence>
<keyword evidence="2" id="KW-1185">Reference proteome</keyword>
<protein>
    <recommendedName>
        <fullName evidence="3">Reverse transcriptase zinc-binding domain-containing protein</fullName>
    </recommendedName>
</protein>
<accession>A0AAV1A8P2</accession>
<organism evidence="1 2">
    <name type="scientific">Vicia faba</name>
    <name type="common">Broad bean</name>
    <name type="synonym">Faba vulgaris</name>
    <dbReference type="NCBI Taxonomy" id="3906"/>
    <lineage>
        <taxon>Eukaryota</taxon>
        <taxon>Viridiplantae</taxon>
        <taxon>Streptophyta</taxon>
        <taxon>Embryophyta</taxon>
        <taxon>Tracheophyta</taxon>
        <taxon>Spermatophyta</taxon>
        <taxon>Magnoliopsida</taxon>
        <taxon>eudicotyledons</taxon>
        <taxon>Gunneridae</taxon>
        <taxon>Pentapetalae</taxon>
        <taxon>rosids</taxon>
        <taxon>fabids</taxon>
        <taxon>Fabales</taxon>
        <taxon>Fabaceae</taxon>
        <taxon>Papilionoideae</taxon>
        <taxon>50 kb inversion clade</taxon>
        <taxon>NPAAA clade</taxon>
        <taxon>Hologalegina</taxon>
        <taxon>IRL clade</taxon>
        <taxon>Fabeae</taxon>
        <taxon>Vicia</taxon>
    </lineage>
</organism>
<evidence type="ECO:0000313" key="2">
    <source>
        <dbReference type="Proteomes" id="UP001157006"/>
    </source>
</evidence>
<proteinExistence type="predicted"/>
<dbReference type="AlphaFoldDB" id="A0AAV1A8P2"/>